<evidence type="ECO:0000313" key="5">
    <source>
        <dbReference type="Proteomes" id="UP000682967"/>
    </source>
</evidence>
<feature type="domain" description="UspA" evidence="1">
    <location>
        <begin position="4"/>
        <end position="149"/>
    </location>
</feature>
<gene>
    <name evidence="2" type="ORF">C436_18411</name>
    <name evidence="3" type="ORF">KDQ40_22810</name>
</gene>
<dbReference type="AlphaFoldDB" id="M0JPY4"/>
<dbReference type="Proteomes" id="UP000011659">
    <property type="component" value="Unassembled WGS sequence"/>
</dbReference>
<evidence type="ECO:0000313" key="4">
    <source>
        <dbReference type="Proteomes" id="UP000011659"/>
    </source>
</evidence>
<dbReference type="SUPFAM" id="SSF52402">
    <property type="entry name" value="Adenine nucleotide alpha hydrolases-like"/>
    <property type="match status" value="1"/>
</dbReference>
<evidence type="ECO:0000313" key="3">
    <source>
        <dbReference type="EMBL" id="QUJ74954.1"/>
    </source>
</evidence>
<dbReference type="CDD" id="cd00293">
    <property type="entry name" value="USP-like"/>
    <property type="match status" value="1"/>
</dbReference>
<dbReference type="Pfam" id="PF00582">
    <property type="entry name" value="Usp"/>
    <property type="match status" value="1"/>
</dbReference>
<dbReference type="OrthoDB" id="271068at2157"/>
<evidence type="ECO:0000313" key="2">
    <source>
        <dbReference type="EMBL" id="EMA10019.1"/>
    </source>
</evidence>
<sequence>MTLDRVMVSITPSDRENLDATVKATIEVVKSTDATVYLLYLFPEGDYESLLEEMDIEPTSGALSPDELAARHDSVRKPASMLDANGIDYEIRGVAGGEAAGQVVKRADELGTDVIVVAGSKRSPAGKAMFGDHAQQVLLNASTPVLYVKRE</sequence>
<dbReference type="EMBL" id="AOLR01000037">
    <property type="protein sequence ID" value="EMA10019.1"/>
    <property type="molecule type" value="Genomic_DNA"/>
</dbReference>
<dbReference type="GeneID" id="64825852"/>
<organism evidence="2 4">
    <name type="scientific">Haloarcula marismortui ATCC 33800</name>
    <dbReference type="NCBI Taxonomy" id="662476"/>
    <lineage>
        <taxon>Archaea</taxon>
        <taxon>Methanobacteriati</taxon>
        <taxon>Methanobacteriota</taxon>
        <taxon>Stenosarchaea group</taxon>
        <taxon>Halobacteria</taxon>
        <taxon>Halobacteriales</taxon>
        <taxon>Haloarculaceae</taxon>
        <taxon>Haloarcula</taxon>
    </lineage>
</organism>
<dbReference type="InterPro" id="IPR014729">
    <property type="entry name" value="Rossmann-like_a/b/a_fold"/>
</dbReference>
<reference evidence="2 4" key="1">
    <citation type="journal article" date="2014" name="PLoS Genet.">
        <title>Phylogenetically driven sequencing of extremely halophilic archaea reveals strategies for static and dynamic osmo-response.</title>
        <authorList>
            <person name="Becker E.A."/>
            <person name="Seitzer P.M."/>
            <person name="Tritt A."/>
            <person name="Larsen D."/>
            <person name="Krusor M."/>
            <person name="Yao A.I."/>
            <person name="Wu D."/>
            <person name="Madern D."/>
            <person name="Eisen J.A."/>
            <person name="Darling A.E."/>
            <person name="Facciotti M.T."/>
        </authorList>
    </citation>
    <scope>NUCLEOTIDE SEQUENCE [LARGE SCALE GENOMIC DNA]</scope>
    <source>
        <strain evidence="2 4">ATCC 33800</strain>
    </source>
</reference>
<dbReference type="Gene3D" id="3.40.50.620">
    <property type="entry name" value="HUPs"/>
    <property type="match status" value="1"/>
</dbReference>
<dbReference type="Proteomes" id="UP000682967">
    <property type="component" value="Plasmid pHsi139"/>
</dbReference>
<protein>
    <submittedName>
        <fullName evidence="3">Universal stress protein</fullName>
    </submittedName>
    <submittedName>
        <fullName evidence="2">UspA domain-containing protein</fullName>
    </submittedName>
</protein>
<keyword evidence="4" id="KW-1185">Reference proteome</keyword>
<dbReference type="InterPro" id="IPR006016">
    <property type="entry name" value="UspA"/>
</dbReference>
<accession>M0JPY4</accession>
<geneLocation type="plasmid" evidence="3 5">
    <name>pHsi139</name>
</geneLocation>
<dbReference type="KEGG" id="hsin:KDQ40_22810"/>
<keyword evidence="3" id="KW-0614">Plasmid</keyword>
<dbReference type="RefSeq" id="WP_004966162.1">
    <property type="nucleotide sequence ID" value="NZ_AOLR01000037.1"/>
</dbReference>
<reference evidence="3" key="2">
    <citation type="submission" date="2021-04" db="EMBL/GenBank/DDBJ databases">
        <title>Complete Genome sequence and Methylome Analysis of the Haloarchaeon Haloarcula sinaiiensis.</title>
        <authorList>
            <person name="Fomenkov A."/>
            <person name="DasSarma P."/>
            <person name="DasSarma S."/>
            <person name="Roberts R.J."/>
        </authorList>
    </citation>
    <scope>NUCLEOTIDE SEQUENCE</scope>
    <source>
        <strain evidence="3">ATCC 33800</strain>
        <plasmid evidence="3">pHsi139</plasmid>
    </source>
</reference>
<dbReference type="PATRIC" id="fig|662476.7.peg.3687"/>
<proteinExistence type="predicted"/>
<evidence type="ECO:0000259" key="1">
    <source>
        <dbReference type="Pfam" id="PF00582"/>
    </source>
</evidence>
<dbReference type="EMBL" id="CP073372">
    <property type="protein sequence ID" value="QUJ74954.1"/>
    <property type="molecule type" value="Genomic_DNA"/>
</dbReference>
<name>M0JPY4_9EURY</name>